<accession>A0A225DHF9</accession>
<dbReference type="RefSeq" id="WP_088256342.1">
    <property type="nucleotide sequence ID" value="NZ_NIDE01000008.1"/>
</dbReference>
<dbReference type="Proteomes" id="UP000214646">
    <property type="component" value="Unassembled WGS sequence"/>
</dbReference>
<dbReference type="Gene3D" id="2.130.10.10">
    <property type="entry name" value="YVTN repeat-like/Quinoprotein amine dehydrogenase"/>
    <property type="match status" value="1"/>
</dbReference>
<feature type="compositionally biased region" description="Basic and acidic residues" evidence="1">
    <location>
        <begin position="140"/>
        <end position="153"/>
    </location>
</feature>
<comment type="caution">
    <text evidence="3">The sequence shown here is derived from an EMBL/GenBank/DDBJ whole genome shotgun (WGS) entry which is preliminary data.</text>
</comment>
<proteinExistence type="predicted"/>
<evidence type="ECO:0000256" key="1">
    <source>
        <dbReference type="SAM" id="MobiDB-lite"/>
    </source>
</evidence>
<dbReference type="OrthoDB" id="292474at2"/>
<protein>
    <submittedName>
        <fullName evidence="3">Putative Fe-S oxidoreductase</fullName>
    </submittedName>
</protein>
<keyword evidence="2" id="KW-0812">Transmembrane</keyword>
<evidence type="ECO:0000256" key="2">
    <source>
        <dbReference type="SAM" id="Phobius"/>
    </source>
</evidence>
<dbReference type="SUPFAM" id="SSF69322">
    <property type="entry name" value="Tricorn protease domain 2"/>
    <property type="match status" value="1"/>
</dbReference>
<dbReference type="NCBIfam" id="TIGR02098">
    <property type="entry name" value="MJ0042_CXXC"/>
    <property type="match status" value="1"/>
</dbReference>
<keyword evidence="2" id="KW-0472">Membrane</keyword>
<feature type="transmembrane region" description="Helical" evidence="2">
    <location>
        <begin position="161"/>
        <end position="186"/>
    </location>
</feature>
<feature type="compositionally biased region" description="Basic and acidic residues" evidence="1">
    <location>
        <begin position="211"/>
        <end position="238"/>
    </location>
</feature>
<keyword evidence="4" id="KW-1185">Reference proteome</keyword>
<evidence type="ECO:0000313" key="4">
    <source>
        <dbReference type="Proteomes" id="UP000214646"/>
    </source>
</evidence>
<evidence type="ECO:0000313" key="3">
    <source>
        <dbReference type="EMBL" id="OWK40433.1"/>
    </source>
</evidence>
<gene>
    <name evidence="3" type="ORF">FRUB_05352</name>
</gene>
<feature type="region of interest" description="Disordered" evidence="1">
    <location>
        <begin position="113"/>
        <end position="156"/>
    </location>
</feature>
<name>A0A225DHF9_9BACT</name>
<feature type="region of interest" description="Disordered" evidence="1">
    <location>
        <begin position="203"/>
        <end position="266"/>
    </location>
</feature>
<organism evidence="3 4">
    <name type="scientific">Fimbriiglobus ruber</name>
    <dbReference type="NCBI Taxonomy" id="1908690"/>
    <lineage>
        <taxon>Bacteria</taxon>
        <taxon>Pseudomonadati</taxon>
        <taxon>Planctomycetota</taxon>
        <taxon>Planctomycetia</taxon>
        <taxon>Gemmatales</taxon>
        <taxon>Gemmataceae</taxon>
        <taxon>Fimbriiglobus</taxon>
    </lineage>
</organism>
<keyword evidence="2" id="KW-1133">Transmembrane helix</keyword>
<dbReference type="AlphaFoldDB" id="A0A225DHF9"/>
<sequence>MALEIPCPQCQSILRAPEEAIGKRVRCKKCNHRFHVPSDEIVLDVLADSQMLSAIDSPVVVPPAQPAPVVPKPAANPAPDDLGLVEEPGAAAAPVVISGAAAASSNPFSFDGGSGPAPILAGTDDAAPPSPSKSRRRHAGHGDKAPAHDDKGPKKSGRKMILILGSLAAVMFFGCAGGVGAIAYYFGKTQQVAQAPPSAKADAARGVADAGKAKDKGKDKAKDKAEGKADAKGKDLAKSEPLSTDAASPPAPGPEKPAARQMKPAAMKAGAVATPAPAAPAAPVVFALPAPPTGAVQPVAREKVKIVMEAPVAAVRSVRFAHGAVPVAAVLWKSTPAFQGAGAIDTVDVYSTATKNRAERVTFPADGVTGDRLFDISPDGSRIVLELPAGKLTVYEFDKKVKPLDGIDPFAGVAGRSGPAVAARFISPTRLAVIDRAGTVDVWDVGTKARVVTGTPAGAADPKAAAAVAGAVAGGTVPVGSRGEVLQVDVDKGAARPGIAADPMNKAVLAVAADPTGKRLAAAYSGSAPGTSSLVVVDPSNPDGRISVPLPTAAGEPVDVTFAGPELVVVYVGVGRSGAILYDTEARVACAYLRTASGGDAAQYADPVDGQLWWIVPDPANAKKSFLCGTSADFDGYQGVVEQAKADKKPVFLVVRPDGLAK</sequence>
<dbReference type="InterPro" id="IPR015943">
    <property type="entry name" value="WD40/YVTN_repeat-like_dom_sf"/>
</dbReference>
<dbReference type="InterPro" id="IPR011723">
    <property type="entry name" value="Znf/thioredoxin_put"/>
</dbReference>
<dbReference type="EMBL" id="NIDE01000008">
    <property type="protein sequence ID" value="OWK40433.1"/>
    <property type="molecule type" value="Genomic_DNA"/>
</dbReference>
<reference evidence="4" key="1">
    <citation type="submission" date="2017-06" db="EMBL/GenBank/DDBJ databases">
        <title>Genome analysis of Fimbriiglobus ruber SP5, the first member of the order Planctomycetales with confirmed chitinolytic capability.</title>
        <authorList>
            <person name="Ravin N.V."/>
            <person name="Rakitin A.L."/>
            <person name="Ivanova A.A."/>
            <person name="Beletsky A.V."/>
            <person name="Kulichevskaya I.S."/>
            <person name="Mardanov A.V."/>
            <person name="Dedysh S.N."/>
        </authorList>
    </citation>
    <scope>NUCLEOTIDE SEQUENCE [LARGE SCALE GENOMIC DNA]</scope>
    <source>
        <strain evidence="4">SP5</strain>
    </source>
</reference>